<dbReference type="Proteomes" id="UP000199134">
    <property type="component" value="Unassembled WGS sequence"/>
</dbReference>
<dbReference type="GO" id="GO:0031992">
    <property type="term" value="F:energy transducer activity"/>
    <property type="evidence" value="ECO:0007669"/>
    <property type="project" value="TreeGrafter"/>
</dbReference>
<dbReference type="PANTHER" id="PTHR33446">
    <property type="entry name" value="PROTEIN TONB-RELATED"/>
    <property type="match status" value="1"/>
</dbReference>
<dbReference type="FunFam" id="3.30.1150.10:FF:000002">
    <property type="entry name" value="Energy transducer TonB"/>
    <property type="match status" value="1"/>
</dbReference>
<dbReference type="Gene3D" id="3.30.1150.10">
    <property type="match status" value="1"/>
</dbReference>
<dbReference type="InterPro" id="IPR006260">
    <property type="entry name" value="TonB/TolA_C"/>
</dbReference>
<keyword evidence="10" id="KW-0732">Signal</keyword>
<evidence type="ECO:0000313" key="13">
    <source>
        <dbReference type="EMBL" id="SDO04884.1"/>
    </source>
</evidence>
<evidence type="ECO:0000256" key="6">
    <source>
        <dbReference type="ARBA" id="ARBA00022692"/>
    </source>
</evidence>
<dbReference type="AlphaFoldDB" id="A0A1H0GDE7"/>
<dbReference type="NCBIfam" id="TIGR01352">
    <property type="entry name" value="tonB_Cterm"/>
    <property type="match status" value="1"/>
</dbReference>
<evidence type="ECO:0000256" key="3">
    <source>
        <dbReference type="ARBA" id="ARBA00022448"/>
    </source>
</evidence>
<dbReference type="GO" id="GO:0015031">
    <property type="term" value="P:protein transport"/>
    <property type="evidence" value="ECO:0007669"/>
    <property type="project" value="UniProtKB-KW"/>
</dbReference>
<evidence type="ECO:0000256" key="10">
    <source>
        <dbReference type="SAM" id="SignalP"/>
    </source>
</evidence>
<feature type="chain" id="PRO_5041051510" evidence="10">
    <location>
        <begin position="21"/>
        <end position="136"/>
    </location>
</feature>
<keyword evidence="8" id="KW-1133">Transmembrane helix</keyword>
<evidence type="ECO:0000259" key="11">
    <source>
        <dbReference type="PROSITE" id="PS52015"/>
    </source>
</evidence>
<dbReference type="SUPFAM" id="SSF74653">
    <property type="entry name" value="TolA/TonB C-terminal domain"/>
    <property type="match status" value="1"/>
</dbReference>
<evidence type="ECO:0000256" key="1">
    <source>
        <dbReference type="ARBA" id="ARBA00004383"/>
    </source>
</evidence>
<organism evidence="13 15">
    <name type="scientific">Prevotella communis</name>
    <dbReference type="NCBI Taxonomy" id="2913614"/>
    <lineage>
        <taxon>Bacteria</taxon>
        <taxon>Pseudomonadati</taxon>
        <taxon>Bacteroidota</taxon>
        <taxon>Bacteroidia</taxon>
        <taxon>Bacteroidales</taxon>
        <taxon>Prevotellaceae</taxon>
        <taxon>Prevotella</taxon>
    </lineage>
</organism>
<evidence type="ECO:0000313" key="14">
    <source>
        <dbReference type="Proteomes" id="UP000198779"/>
    </source>
</evidence>
<keyword evidence="5" id="KW-0997">Cell inner membrane</keyword>
<dbReference type="GO" id="GO:0055085">
    <property type="term" value="P:transmembrane transport"/>
    <property type="evidence" value="ECO:0007669"/>
    <property type="project" value="InterPro"/>
</dbReference>
<feature type="domain" description="TonB C-terminal" evidence="11">
    <location>
        <begin position="46"/>
        <end position="136"/>
    </location>
</feature>
<accession>A0A1H0GDE7</accession>
<sequence length="136" mass="15433">MKKIAFLLLVALLSTTTITAQKTVISKNQSKEKVFDVVENMPEFPGGQDSLMSFLMHTVKYPKEAMEKGIQGRVVAKFIVEKDGQVSTPKVVRSVYPALDEEALRVIRCMPKWKPGKQNGREVRVFFTLPVTFRMK</sequence>
<comment type="subcellular location">
    <subcellularLocation>
        <location evidence="1">Cell inner membrane</location>
        <topology evidence="1">Single-pass membrane protein</topology>
        <orientation evidence="1">Periplasmic side</orientation>
    </subcellularLocation>
</comment>
<keyword evidence="9" id="KW-0472">Membrane</keyword>
<evidence type="ECO:0000313" key="15">
    <source>
        <dbReference type="Proteomes" id="UP000199134"/>
    </source>
</evidence>
<gene>
    <name evidence="13" type="ORF">SAMN04487900_10874</name>
    <name evidence="12" type="ORF">SAMN04487901_10171</name>
</gene>
<keyword evidence="6" id="KW-0812">Transmembrane</keyword>
<dbReference type="STRING" id="645274.SAMN04487901_10171"/>
<protein>
    <submittedName>
        <fullName evidence="13">Outer membrane transport energization protein TonB</fullName>
    </submittedName>
    <submittedName>
        <fullName evidence="12">TonB family C-terminal domain-containing protein</fullName>
    </submittedName>
</protein>
<dbReference type="Proteomes" id="UP000198779">
    <property type="component" value="Unassembled WGS sequence"/>
</dbReference>
<evidence type="ECO:0000256" key="2">
    <source>
        <dbReference type="ARBA" id="ARBA00006555"/>
    </source>
</evidence>
<evidence type="ECO:0000256" key="8">
    <source>
        <dbReference type="ARBA" id="ARBA00022989"/>
    </source>
</evidence>
<feature type="signal peptide" evidence="10">
    <location>
        <begin position="1"/>
        <end position="20"/>
    </location>
</feature>
<evidence type="ECO:0000256" key="7">
    <source>
        <dbReference type="ARBA" id="ARBA00022927"/>
    </source>
</evidence>
<name>A0A1H0GDE7_9BACT</name>
<proteinExistence type="inferred from homology"/>
<dbReference type="EMBL" id="FNIW01000008">
    <property type="protein sequence ID" value="SDO04884.1"/>
    <property type="molecule type" value="Genomic_DNA"/>
</dbReference>
<dbReference type="InterPro" id="IPR037682">
    <property type="entry name" value="TonB_C"/>
</dbReference>
<dbReference type="OrthoDB" id="9814002at2"/>
<evidence type="ECO:0000256" key="4">
    <source>
        <dbReference type="ARBA" id="ARBA00022475"/>
    </source>
</evidence>
<evidence type="ECO:0000256" key="5">
    <source>
        <dbReference type="ARBA" id="ARBA00022519"/>
    </source>
</evidence>
<dbReference type="GO" id="GO:0098797">
    <property type="term" value="C:plasma membrane protein complex"/>
    <property type="evidence" value="ECO:0007669"/>
    <property type="project" value="TreeGrafter"/>
</dbReference>
<reference evidence="12 15" key="1">
    <citation type="submission" date="2016-10" db="EMBL/GenBank/DDBJ databases">
        <authorList>
            <person name="de Groot N.N."/>
        </authorList>
    </citation>
    <scope>NUCLEOTIDE SEQUENCE [LARGE SCALE GENOMIC DNA]</scope>
    <source>
        <strain evidence="15">BP1-145</strain>
        <strain evidence="12">BP1-148</strain>
    </source>
</reference>
<evidence type="ECO:0000313" key="12">
    <source>
        <dbReference type="EMBL" id="SDG13419.1"/>
    </source>
</evidence>
<dbReference type="RefSeq" id="WP_091813402.1">
    <property type="nucleotide sequence ID" value="NZ_FNCQ01000001.1"/>
</dbReference>
<reference evidence="13 14" key="2">
    <citation type="submission" date="2016-10" db="EMBL/GenBank/DDBJ databases">
        <authorList>
            <person name="Varghese N."/>
            <person name="Submissions S."/>
        </authorList>
    </citation>
    <scope>NUCLEOTIDE SEQUENCE</scope>
    <source>
        <strain evidence="13">BP1-145</strain>
        <strain evidence="14">BP1-148</strain>
    </source>
</reference>
<dbReference type="EMBL" id="FNCQ01000001">
    <property type="protein sequence ID" value="SDG13419.1"/>
    <property type="molecule type" value="Genomic_DNA"/>
</dbReference>
<dbReference type="Pfam" id="PF03544">
    <property type="entry name" value="TonB_C"/>
    <property type="match status" value="1"/>
</dbReference>
<comment type="similarity">
    <text evidence="2">Belongs to the TonB family.</text>
</comment>
<accession>A0A1G7RT71</accession>
<keyword evidence="7" id="KW-0653">Protein transport</keyword>
<dbReference type="InterPro" id="IPR051045">
    <property type="entry name" value="TonB-dependent_transducer"/>
</dbReference>
<keyword evidence="4" id="KW-1003">Cell membrane</keyword>
<evidence type="ECO:0000256" key="9">
    <source>
        <dbReference type="ARBA" id="ARBA00023136"/>
    </source>
</evidence>
<dbReference type="PANTHER" id="PTHR33446:SF2">
    <property type="entry name" value="PROTEIN TONB"/>
    <property type="match status" value="1"/>
</dbReference>
<dbReference type="PROSITE" id="PS52015">
    <property type="entry name" value="TONB_CTD"/>
    <property type="match status" value="1"/>
</dbReference>
<keyword evidence="14" id="KW-1185">Reference proteome</keyword>
<keyword evidence="3" id="KW-0813">Transport</keyword>